<accession>A0A2P2PUL7</accession>
<reference evidence="1" key="1">
    <citation type="submission" date="2018-02" db="EMBL/GenBank/DDBJ databases">
        <title>Rhizophora mucronata_Transcriptome.</title>
        <authorList>
            <person name="Meera S.P."/>
            <person name="Sreeshan A."/>
            <person name="Augustine A."/>
        </authorList>
    </citation>
    <scope>NUCLEOTIDE SEQUENCE</scope>
    <source>
        <tissue evidence="1">Leaf</tissue>
    </source>
</reference>
<proteinExistence type="predicted"/>
<dbReference type="EMBL" id="GGEC01077936">
    <property type="protein sequence ID" value="MBX58420.1"/>
    <property type="molecule type" value="Transcribed_RNA"/>
</dbReference>
<name>A0A2P2PUL7_RHIMU</name>
<protein>
    <submittedName>
        <fullName evidence="1">Uncharacterized protein</fullName>
    </submittedName>
</protein>
<sequence>MERQIRWKSRDSCEFVKSRQMSAANIFGSETIDTLHRNQNFTTSKSFCIKRFPTSFGL</sequence>
<evidence type="ECO:0000313" key="1">
    <source>
        <dbReference type="EMBL" id="MBX58420.1"/>
    </source>
</evidence>
<dbReference type="AlphaFoldDB" id="A0A2P2PUL7"/>
<organism evidence="1">
    <name type="scientific">Rhizophora mucronata</name>
    <name type="common">Asiatic mangrove</name>
    <dbReference type="NCBI Taxonomy" id="61149"/>
    <lineage>
        <taxon>Eukaryota</taxon>
        <taxon>Viridiplantae</taxon>
        <taxon>Streptophyta</taxon>
        <taxon>Embryophyta</taxon>
        <taxon>Tracheophyta</taxon>
        <taxon>Spermatophyta</taxon>
        <taxon>Magnoliopsida</taxon>
        <taxon>eudicotyledons</taxon>
        <taxon>Gunneridae</taxon>
        <taxon>Pentapetalae</taxon>
        <taxon>rosids</taxon>
        <taxon>fabids</taxon>
        <taxon>Malpighiales</taxon>
        <taxon>Rhizophoraceae</taxon>
        <taxon>Rhizophora</taxon>
    </lineage>
</organism>